<dbReference type="GO" id="GO:0016301">
    <property type="term" value="F:kinase activity"/>
    <property type="evidence" value="ECO:0007669"/>
    <property type="project" value="InterPro"/>
</dbReference>
<comment type="similarity">
    <text evidence="1">Belongs to the PEP-utilizing enzyme family.</text>
</comment>
<sequence length="603" mass="67339">MFDVTSTDIKKLGILPNNKEWELELPHPTNNEKVSIIGVNSWGQALRLNIDWKPQSSNTSSIGVSFHFEDGKGGIYEMNEQNLVPYDKHKREYKAPGISLEVLNPFRRLRIKFRGYLTKSGSNEVVFVKMRLLWIAISNVFDFECDHNKDFIECDLKNNSKFKSMDEIKFENRFEQMGQMKGTFQVDHQNEEKLFLWGNKSKKKAENVLTSGGKGSSLASLNHLSAKLKNSIDIRIPKGIVVTCSAYKLFVKHNKQIDSCIQKLKSAVGKPDILQKECSNVVNAIKSSQLPVEIKNNIRSQLDILYANNDFNGQSFAVRSSAAGEDSEEMSAAGQMTTYLGVRGLDEIYDAVLKCWSSQFDFIAVEYKRGYGQDVDSMMAVVIQEMVDCDSAGVLFTCDPVSGDETEIIITGNYGIGESVVSAMSEPDTIRVALNITDNSFNSRTVKGIKSISIGSKAKAIKMNTSGSGTVEVDTNDANSCCISNENALKLTNIALEIQKFFGSVRDIEWGIKDDQIVILQSRPVTNLDTGFTEFELMHEIDVGMPSEKEYLSKANVGEVIPGCTSSLNLTYNFKQWMPLMIYDLHICLPNGNLYMTGMRGHL</sequence>
<dbReference type="OrthoDB" id="6515146at2759"/>
<dbReference type="GO" id="GO:0005524">
    <property type="term" value="F:ATP binding"/>
    <property type="evidence" value="ECO:0007669"/>
    <property type="project" value="InterPro"/>
</dbReference>
<gene>
    <name evidence="3" type="ORF">OSB1V03_LOCUS5196</name>
</gene>
<evidence type="ECO:0000256" key="1">
    <source>
        <dbReference type="ARBA" id="ARBA00007837"/>
    </source>
</evidence>
<organism evidence="3">
    <name type="scientific">Medioppia subpectinata</name>
    <dbReference type="NCBI Taxonomy" id="1979941"/>
    <lineage>
        <taxon>Eukaryota</taxon>
        <taxon>Metazoa</taxon>
        <taxon>Ecdysozoa</taxon>
        <taxon>Arthropoda</taxon>
        <taxon>Chelicerata</taxon>
        <taxon>Arachnida</taxon>
        <taxon>Acari</taxon>
        <taxon>Acariformes</taxon>
        <taxon>Sarcoptiformes</taxon>
        <taxon>Oribatida</taxon>
        <taxon>Brachypylina</taxon>
        <taxon>Oppioidea</taxon>
        <taxon>Oppiidae</taxon>
        <taxon>Medioppia</taxon>
    </lineage>
</organism>
<dbReference type="EMBL" id="CAJPIZ010002544">
    <property type="protein sequence ID" value="CAG2105185.1"/>
    <property type="molecule type" value="Genomic_DNA"/>
</dbReference>
<dbReference type="Proteomes" id="UP000759131">
    <property type="component" value="Unassembled WGS sequence"/>
</dbReference>
<dbReference type="InterPro" id="IPR013815">
    <property type="entry name" value="ATP_grasp_subdomain_1"/>
</dbReference>
<dbReference type="InterPro" id="IPR051549">
    <property type="entry name" value="PEP_Utilizing_Enz"/>
</dbReference>
<dbReference type="InterPro" id="IPR002192">
    <property type="entry name" value="PPDK_AMP/ATP-bd"/>
</dbReference>
<evidence type="ECO:0000313" key="4">
    <source>
        <dbReference type="Proteomes" id="UP000759131"/>
    </source>
</evidence>
<dbReference type="Pfam" id="PF01326">
    <property type="entry name" value="PPDK_N"/>
    <property type="match status" value="1"/>
</dbReference>
<dbReference type="Gene3D" id="3.30.470.20">
    <property type="entry name" value="ATP-grasp fold, B domain"/>
    <property type="match status" value="1"/>
</dbReference>
<dbReference type="Gene3D" id="3.30.1490.20">
    <property type="entry name" value="ATP-grasp fold, A domain"/>
    <property type="match status" value="1"/>
</dbReference>
<dbReference type="PANTHER" id="PTHR43615">
    <property type="entry name" value="PHOSPHOENOLPYRUVATE SYNTHASE-RELATED"/>
    <property type="match status" value="1"/>
</dbReference>
<reference evidence="3" key="1">
    <citation type="submission" date="2020-11" db="EMBL/GenBank/DDBJ databases">
        <authorList>
            <person name="Tran Van P."/>
        </authorList>
    </citation>
    <scope>NUCLEOTIDE SEQUENCE</scope>
</reference>
<name>A0A7R9KK51_9ACAR</name>
<feature type="domain" description="Pyruvate phosphate dikinase AMP/ATP-binding" evidence="2">
    <location>
        <begin position="212"/>
        <end position="529"/>
    </location>
</feature>
<protein>
    <recommendedName>
        <fullName evidence="2">Pyruvate phosphate dikinase AMP/ATP-binding domain-containing protein</fullName>
    </recommendedName>
</protein>
<dbReference type="AlphaFoldDB" id="A0A7R9KK51"/>
<evidence type="ECO:0000259" key="2">
    <source>
        <dbReference type="Pfam" id="PF01326"/>
    </source>
</evidence>
<accession>A0A7R9KK51</accession>
<dbReference type="PANTHER" id="PTHR43615:SF1">
    <property type="entry name" value="PPDK_N DOMAIN-CONTAINING PROTEIN"/>
    <property type="match status" value="1"/>
</dbReference>
<evidence type="ECO:0000313" key="3">
    <source>
        <dbReference type="EMBL" id="CAD7624755.1"/>
    </source>
</evidence>
<keyword evidence="4" id="KW-1185">Reference proteome</keyword>
<dbReference type="EMBL" id="OC857119">
    <property type="protein sequence ID" value="CAD7624755.1"/>
    <property type="molecule type" value="Genomic_DNA"/>
</dbReference>
<dbReference type="SUPFAM" id="SSF56059">
    <property type="entry name" value="Glutathione synthetase ATP-binding domain-like"/>
    <property type="match status" value="1"/>
</dbReference>
<proteinExistence type="inferred from homology"/>